<reference evidence="3" key="1">
    <citation type="submission" date="2022-11" db="UniProtKB">
        <authorList>
            <consortium name="WormBaseParasite"/>
        </authorList>
    </citation>
    <scope>IDENTIFICATION</scope>
</reference>
<evidence type="ECO:0000256" key="1">
    <source>
        <dbReference type="SAM" id="MobiDB-lite"/>
    </source>
</evidence>
<keyword evidence="2" id="KW-1185">Reference proteome</keyword>
<name>A0A915K2N6_ROMCU</name>
<evidence type="ECO:0000313" key="3">
    <source>
        <dbReference type="WBParaSite" id="nRc.2.0.1.t32093-RA"/>
    </source>
</evidence>
<dbReference type="Proteomes" id="UP000887565">
    <property type="component" value="Unplaced"/>
</dbReference>
<feature type="compositionally biased region" description="Basic and acidic residues" evidence="1">
    <location>
        <begin position="1"/>
        <end position="19"/>
    </location>
</feature>
<organism evidence="2 3">
    <name type="scientific">Romanomermis culicivorax</name>
    <name type="common">Nematode worm</name>
    <dbReference type="NCBI Taxonomy" id="13658"/>
    <lineage>
        <taxon>Eukaryota</taxon>
        <taxon>Metazoa</taxon>
        <taxon>Ecdysozoa</taxon>
        <taxon>Nematoda</taxon>
        <taxon>Enoplea</taxon>
        <taxon>Dorylaimia</taxon>
        <taxon>Mermithida</taxon>
        <taxon>Mermithoidea</taxon>
        <taxon>Mermithidae</taxon>
        <taxon>Romanomermis</taxon>
    </lineage>
</organism>
<proteinExistence type="predicted"/>
<protein>
    <submittedName>
        <fullName evidence="3">Uncharacterized protein</fullName>
    </submittedName>
</protein>
<dbReference type="AlphaFoldDB" id="A0A915K2N6"/>
<accession>A0A915K2N6</accession>
<evidence type="ECO:0000313" key="2">
    <source>
        <dbReference type="Proteomes" id="UP000887565"/>
    </source>
</evidence>
<feature type="region of interest" description="Disordered" evidence="1">
    <location>
        <begin position="1"/>
        <end position="21"/>
    </location>
</feature>
<sequence>MTPKSKDKESDNEKDDDKNCTYPTGSIMTNRFTYAYYMLSITVGGVGDTIITKIMVANNDECLISFYDRKAGL</sequence>
<dbReference type="WBParaSite" id="nRc.2.0.1.t32093-RA">
    <property type="protein sequence ID" value="nRc.2.0.1.t32093-RA"/>
    <property type="gene ID" value="nRc.2.0.1.g32093"/>
</dbReference>